<dbReference type="InterPro" id="IPR027443">
    <property type="entry name" value="IPNS-like_sf"/>
</dbReference>
<dbReference type="EMBL" id="CP034210">
    <property type="protein sequence ID" value="QBZ65430.1"/>
    <property type="molecule type" value="Genomic_DNA"/>
</dbReference>
<dbReference type="PROSITE" id="PS51471">
    <property type="entry name" value="FE2OG_OXY"/>
    <property type="match status" value="1"/>
</dbReference>
<dbReference type="Pfam" id="PF14226">
    <property type="entry name" value="DIOX_N"/>
    <property type="match status" value="1"/>
</dbReference>
<accession>A0A4P7NST2</accession>
<dbReference type="InterPro" id="IPR026992">
    <property type="entry name" value="DIOX_N"/>
</dbReference>
<dbReference type="InterPro" id="IPR005123">
    <property type="entry name" value="Oxoglu/Fe-dep_dioxygenase_dom"/>
</dbReference>
<evidence type="ECO:0000313" key="5">
    <source>
        <dbReference type="Proteomes" id="UP000294847"/>
    </source>
</evidence>
<keyword evidence="2" id="KW-0812">Transmembrane</keyword>
<proteinExistence type="inferred from homology"/>
<feature type="transmembrane region" description="Helical" evidence="2">
    <location>
        <begin position="435"/>
        <end position="458"/>
    </location>
</feature>
<evidence type="ECO:0000313" key="4">
    <source>
        <dbReference type="EMBL" id="QBZ65430.1"/>
    </source>
</evidence>
<keyword evidence="2" id="KW-0472">Membrane</keyword>
<dbReference type="InterPro" id="IPR050231">
    <property type="entry name" value="Iron_ascorbate_oxido_reductase"/>
</dbReference>
<dbReference type="Proteomes" id="UP000294847">
    <property type="component" value="Chromosome 7"/>
</dbReference>
<evidence type="ECO:0000256" key="2">
    <source>
        <dbReference type="SAM" id="Phobius"/>
    </source>
</evidence>
<dbReference type="Gene3D" id="2.60.120.330">
    <property type="entry name" value="B-lactam Antibiotic, Isopenicillin N Synthase, Chain"/>
    <property type="match status" value="1"/>
</dbReference>
<comment type="similarity">
    <text evidence="1">Belongs to the iron/ascorbate-dependent oxidoreductase family.</text>
</comment>
<dbReference type="Pfam" id="PF03171">
    <property type="entry name" value="2OG-FeII_Oxy"/>
    <property type="match status" value="1"/>
</dbReference>
<evidence type="ECO:0000256" key="1">
    <source>
        <dbReference type="ARBA" id="ARBA00008056"/>
    </source>
</evidence>
<feature type="domain" description="Fe2OG dioxygenase" evidence="3">
    <location>
        <begin position="214"/>
        <end position="336"/>
    </location>
</feature>
<sequence>MFRPNPRAIGLTSSLPHGRHMATISSQGLSQEQLQRMGQTMPPGYKARVGQLETFTLPESVRGSRGDREMGKALVDAWRRDGILQIAMNPKQQAMYDAAQAASKRFFAKPHEQKAACVDSQSYAGYIASGEEITDGIADYSEIFTVTKDLDLDEPRVKAKWPCHGPCPWPDAEMRDPMKKYMDYLGESGEKLLQLTEYGLGVPEGSLTQYTNDGWHHMRILRSPQNNKTNGKGKEGRGIGSHTDYGLLVIAAQDSVGGLFIRPPYADEQFANWEKSSAGMKEDDDRWVYVPPVPNVFTVFPGDIMQYITNSHLPSTPHKVGLNTAERFAFAYFHEPSFQAVAKPLPGYDAGQSPKEGIHYGTHFTNMFMRNYESRITTQRLLGEDRYSLLSRPELRTMPADARRDGRMKRALGAMERERAMGENAEKNATRHLDVLLVAVVILNVELGKLSIVLHVVVDGAGVDLVRDGGGHLVAGGEGLDVLLGKVVLLVLVILVVLLGALTGGGAGALGLQLGLGLDALGLADPAAAVREEVEEADGALGLVGVLQHGGQGLVLGQLLGGGVAGLAGVLVEHGVELLRGVALLGNPQVVGGVGQALGQVLAGLPVDLDGLRDEAGGAVLGVAVVEVLLEDLVGDPVVVLEVEAESDRPGLAKLVLAAVRGGGRGGDAGARDLDVDEALDQELGVVGRDGGLEVALGVLKDDGPEGGDLGDGRPARGEDVARHQVLLGRDLQVHVGQSRLEELELLDRLGSSGADIVVDV</sequence>
<evidence type="ECO:0000259" key="3">
    <source>
        <dbReference type="PROSITE" id="PS51471"/>
    </source>
</evidence>
<dbReference type="AlphaFoldDB" id="A0A4P7NST2"/>
<organism evidence="4 5">
    <name type="scientific">Pyricularia oryzae</name>
    <name type="common">Rice blast fungus</name>
    <name type="synonym">Magnaporthe oryzae</name>
    <dbReference type="NCBI Taxonomy" id="318829"/>
    <lineage>
        <taxon>Eukaryota</taxon>
        <taxon>Fungi</taxon>
        <taxon>Dikarya</taxon>
        <taxon>Ascomycota</taxon>
        <taxon>Pezizomycotina</taxon>
        <taxon>Sordariomycetes</taxon>
        <taxon>Sordariomycetidae</taxon>
        <taxon>Magnaporthales</taxon>
        <taxon>Pyriculariaceae</taxon>
        <taxon>Pyricularia</taxon>
    </lineage>
</organism>
<dbReference type="PANTHER" id="PTHR47990">
    <property type="entry name" value="2-OXOGLUTARATE (2OG) AND FE(II)-DEPENDENT OXYGENASE SUPERFAMILY PROTEIN-RELATED"/>
    <property type="match status" value="1"/>
</dbReference>
<keyword evidence="2" id="KW-1133">Transmembrane helix</keyword>
<name>A0A4P7NST2_PYROR</name>
<dbReference type="SUPFAM" id="SSF51197">
    <property type="entry name" value="Clavaminate synthase-like"/>
    <property type="match status" value="1"/>
</dbReference>
<feature type="transmembrane region" description="Helical" evidence="2">
    <location>
        <begin position="487"/>
        <end position="512"/>
    </location>
</feature>
<dbReference type="GO" id="GO:0044283">
    <property type="term" value="P:small molecule biosynthetic process"/>
    <property type="evidence" value="ECO:0007669"/>
    <property type="project" value="UniProtKB-ARBA"/>
</dbReference>
<protein>
    <recommendedName>
        <fullName evidence="3">Fe2OG dioxygenase domain-containing protein</fullName>
    </recommendedName>
</protein>
<reference evidence="4 5" key="1">
    <citation type="journal article" date="2019" name="Mol. Biol. Evol.">
        <title>Blast fungal genomes show frequent chromosomal changes, gene gains and losses, and effector gene turnover.</title>
        <authorList>
            <person name="Gomez Luciano L.B."/>
            <person name="Jason Tsai I."/>
            <person name="Chuma I."/>
            <person name="Tosa Y."/>
            <person name="Chen Y.H."/>
            <person name="Li J.Y."/>
            <person name="Li M.Y."/>
            <person name="Jade Lu M.Y."/>
            <person name="Nakayashiki H."/>
            <person name="Li W.H."/>
        </authorList>
    </citation>
    <scope>NUCLEOTIDE SEQUENCE [LARGE SCALE GENOMIC DNA]</scope>
    <source>
        <strain evidence="4">MZ5-1-6</strain>
    </source>
</reference>
<dbReference type="InterPro" id="IPR044861">
    <property type="entry name" value="IPNS-like_FE2OG_OXY"/>
</dbReference>
<gene>
    <name evidence="4" type="ORF">PoMZ_12390</name>
</gene>